<sequence>MRRIRILILISGVIALVLWRVLSQASEFRLVDTGKERLCLPVDQKGMFSTPPLFMRLIKDGDTPGGNASFLVTFEPEQVGSRIPEYATNDSGELAFLHARITNVGGEGAMDAALRGGPFAEGLQLRGDYIYAEKFPQRDAWRVSQLPFPDVLTWTVYTVKPSVDRDIPANIEDYFLGQCIVQTREQRQCYQVTQVDGYHVRFELNEVNLFLKDKLRAFLSDQFLAWRENCRGS</sequence>
<protein>
    <submittedName>
        <fullName evidence="1">Uncharacterized protein</fullName>
    </submittedName>
</protein>
<dbReference type="RefSeq" id="WP_106765540.1">
    <property type="nucleotide sequence ID" value="NZ_PXNP01000110.1"/>
</dbReference>
<reference evidence="1 2" key="1">
    <citation type="submission" date="2018-03" db="EMBL/GenBank/DDBJ databases">
        <title>Marinobacter brunus sp. nov., a marine bacterium of Gamma-proteobacteria isolated from the surface seawater of the South China Sea.</title>
        <authorList>
            <person name="Cheng H."/>
            <person name="Wu Y.-H."/>
            <person name="Xamxidin M."/>
            <person name="Xu X.-W."/>
        </authorList>
    </citation>
    <scope>NUCLEOTIDE SEQUENCE [LARGE SCALE GENOMIC DNA]</scope>
    <source>
        <strain evidence="1 2">NH169-3</strain>
    </source>
</reference>
<dbReference type="OrthoDB" id="9898560at2"/>
<evidence type="ECO:0000313" key="2">
    <source>
        <dbReference type="Proteomes" id="UP000239866"/>
    </source>
</evidence>
<evidence type="ECO:0000313" key="1">
    <source>
        <dbReference type="EMBL" id="PSF04598.1"/>
    </source>
</evidence>
<comment type="caution">
    <text evidence="1">The sequence shown here is derived from an EMBL/GenBank/DDBJ whole genome shotgun (WGS) entry which is preliminary data.</text>
</comment>
<gene>
    <name evidence="1" type="ORF">C7H09_18500</name>
</gene>
<organism evidence="1 2">
    <name type="scientific">Marinobacter fuscus</name>
    <dbReference type="NCBI Taxonomy" id="2109942"/>
    <lineage>
        <taxon>Bacteria</taxon>
        <taxon>Pseudomonadati</taxon>
        <taxon>Pseudomonadota</taxon>
        <taxon>Gammaproteobacteria</taxon>
        <taxon>Pseudomonadales</taxon>
        <taxon>Marinobacteraceae</taxon>
        <taxon>Marinobacter</taxon>
    </lineage>
</organism>
<dbReference type="EMBL" id="PXNP01000110">
    <property type="protein sequence ID" value="PSF04598.1"/>
    <property type="molecule type" value="Genomic_DNA"/>
</dbReference>
<dbReference type="Proteomes" id="UP000239866">
    <property type="component" value="Unassembled WGS sequence"/>
</dbReference>
<accession>A0A2T1K3I6</accession>
<keyword evidence="2" id="KW-1185">Reference proteome</keyword>
<proteinExistence type="predicted"/>
<dbReference type="AlphaFoldDB" id="A0A2T1K3I6"/>
<name>A0A2T1K3I6_9GAMM</name>